<dbReference type="Proteomes" id="UP000325315">
    <property type="component" value="Unassembled WGS sequence"/>
</dbReference>
<reference evidence="3" key="1">
    <citation type="journal article" date="2019" name="Plant Biotechnol. J.">
        <title>Genome sequencing of the Australian wild diploid species Gossypium australe highlights disease resistance and delayed gland morphogenesis.</title>
        <authorList>
            <person name="Cai Y."/>
            <person name="Cai X."/>
            <person name="Wang Q."/>
            <person name="Wang P."/>
            <person name="Zhang Y."/>
            <person name="Cai C."/>
            <person name="Xu Y."/>
            <person name="Wang K."/>
            <person name="Zhou Z."/>
            <person name="Wang C."/>
            <person name="Geng S."/>
            <person name="Li B."/>
            <person name="Dong Q."/>
            <person name="Hou Y."/>
            <person name="Wang H."/>
            <person name="Ai P."/>
            <person name="Liu Z."/>
            <person name="Yi F."/>
            <person name="Sun M."/>
            <person name="An G."/>
            <person name="Cheng J."/>
            <person name="Zhang Y."/>
            <person name="Shi Q."/>
            <person name="Xie Y."/>
            <person name="Shi X."/>
            <person name="Chang Y."/>
            <person name="Huang F."/>
            <person name="Chen Y."/>
            <person name="Hong S."/>
            <person name="Mi L."/>
            <person name="Sun Q."/>
            <person name="Zhang L."/>
            <person name="Zhou B."/>
            <person name="Peng R."/>
            <person name="Zhang X."/>
            <person name="Liu F."/>
        </authorList>
    </citation>
    <scope>NUCLEOTIDE SEQUENCE [LARGE SCALE GENOMIC DNA]</scope>
    <source>
        <strain evidence="3">cv. PA1801</strain>
    </source>
</reference>
<feature type="domain" description="Tf2-1-like SH3-like" evidence="1">
    <location>
        <begin position="16"/>
        <end position="81"/>
    </location>
</feature>
<evidence type="ECO:0000259" key="1">
    <source>
        <dbReference type="Pfam" id="PF24626"/>
    </source>
</evidence>
<name>A0A5B6WPA0_9ROSI</name>
<dbReference type="AlphaFoldDB" id="A0A5B6WPA0"/>
<evidence type="ECO:0000313" key="2">
    <source>
        <dbReference type="EMBL" id="KAA3483223.1"/>
    </source>
</evidence>
<sequence>MSYTDLKRKDIDLKIGDRVFLKVLPWKKVLRFSRKGKLNLRFIGPYNILERIGTITYQLALPPKLDKIHNVFHVLMLRKYRSNPSHMLALDKIELQSNLTYSEELVKILA</sequence>
<protein>
    <submittedName>
        <fullName evidence="2">Retrotransposon protein, Ty3-gypsy subclass</fullName>
    </submittedName>
</protein>
<evidence type="ECO:0000313" key="3">
    <source>
        <dbReference type="Proteomes" id="UP000325315"/>
    </source>
</evidence>
<organism evidence="2 3">
    <name type="scientific">Gossypium australe</name>
    <dbReference type="NCBI Taxonomy" id="47621"/>
    <lineage>
        <taxon>Eukaryota</taxon>
        <taxon>Viridiplantae</taxon>
        <taxon>Streptophyta</taxon>
        <taxon>Embryophyta</taxon>
        <taxon>Tracheophyta</taxon>
        <taxon>Spermatophyta</taxon>
        <taxon>Magnoliopsida</taxon>
        <taxon>eudicotyledons</taxon>
        <taxon>Gunneridae</taxon>
        <taxon>Pentapetalae</taxon>
        <taxon>rosids</taxon>
        <taxon>malvids</taxon>
        <taxon>Malvales</taxon>
        <taxon>Malvaceae</taxon>
        <taxon>Malvoideae</taxon>
        <taxon>Gossypium</taxon>
    </lineage>
</organism>
<comment type="caution">
    <text evidence="2">The sequence shown here is derived from an EMBL/GenBank/DDBJ whole genome shotgun (WGS) entry which is preliminary data.</text>
</comment>
<proteinExistence type="predicted"/>
<dbReference type="PANTHER" id="PTHR46148">
    <property type="entry name" value="CHROMO DOMAIN-CONTAINING PROTEIN"/>
    <property type="match status" value="1"/>
</dbReference>
<accession>A0A5B6WPA0</accession>
<dbReference type="InterPro" id="IPR056924">
    <property type="entry name" value="SH3_Tf2-1"/>
</dbReference>
<dbReference type="PANTHER" id="PTHR46148:SF44">
    <property type="entry name" value="GAG-POL POLYPROTEIN"/>
    <property type="match status" value="1"/>
</dbReference>
<dbReference type="EMBL" id="SMMG02000002">
    <property type="protein sequence ID" value="KAA3483223.1"/>
    <property type="molecule type" value="Genomic_DNA"/>
</dbReference>
<gene>
    <name evidence="2" type="ORF">EPI10_005414</name>
</gene>
<dbReference type="Pfam" id="PF24626">
    <property type="entry name" value="SH3_Tf2-1"/>
    <property type="match status" value="1"/>
</dbReference>
<keyword evidence="3" id="KW-1185">Reference proteome</keyword>
<dbReference type="OrthoDB" id="1600023at2759"/>